<dbReference type="InParanoid" id="G5ABM5"/>
<keyword evidence="3" id="KW-1185">Reference proteome</keyword>
<name>G5ABM5_PHYSP</name>
<protein>
    <submittedName>
        <fullName evidence="2">Uncharacterized protein</fullName>
    </submittedName>
</protein>
<evidence type="ECO:0000313" key="2">
    <source>
        <dbReference type="EMBL" id="EGZ06750.1"/>
    </source>
</evidence>
<feature type="region of interest" description="Disordered" evidence="1">
    <location>
        <begin position="297"/>
        <end position="350"/>
    </location>
</feature>
<accession>G5ABM5</accession>
<dbReference type="AlphaFoldDB" id="G5ABM5"/>
<dbReference type="EMBL" id="JH159163">
    <property type="protein sequence ID" value="EGZ06750.1"/>
    <property type="molecule type" value="Genomic_DNA"/>
</dbReference>
<dbReference type="Proteomes" id="UP000002640">
    <property type="component" value="Unassembled WGS sequence"/>
</dbReference>
<dbReference type="RefSeq" id="XP_009537514.1">
    <property type="nucleotide sequence ID" value="XM_009539219.1"/>
</dbReference>
<sequence>MPRLTSRSTLHLLPEDVPAGAFPLPFYARVVGIEGDEVKFRSFDGEEGALSRSTSHGQVVGVEDGEVTVESDGTQIVAHVDAIKVVAPVVALLLQHVALDTSEWSSADVDNMQTAILSRVLGEGNNEGSRSISCILSGLIDEQNHPEPSAICKWVDPQSGSETQFPLQHGGAPAALGESFCRAHDEYVVSTGTQEVQCQSGNTGSCELFDPFNDDDDGFPDASDPIARPVPATVQAAGSQRSQSLHGTSEEVAEPPHQRRRTTEATDSLHKDALIVARLSHDPELLDRFLNLREQSRTQASNDEEKQPLPPLASPCKAKSTTKKSKYAFSPQRERQEVHDKLTSERHRGNYPDTYVHSRIRSGALLCKSLPGVLTRAYDYRFGIEGLSIMHFSFMDRKKRMEWIDSGGANFSNISATADFEPAPAATSINDVVGAVRVFQVFAREYCVTSAIKLVDAIIGFIEAKIMALRLVHLAQVGSLMTPQESPRFRTLEGDLGLVDR</sequence>
<reference evidence="2 3" key="1">
    <citation type="journal article" date="2006" name="Science">
        <title>Phytophthora genome sequences uncover evolutionary origins and mechanisms of pathogenesis.</title>
        <authorList>
            <person name="Tyler B.M."/>
            <person name="Tripathy S."/>
            <person name="Zhang X."/>
            <person name="Dehal P."/>
            <person name="Jiang R.H."/>
            <person name="Aerts A."/>
            <person name="Arredondo F.D."/>
            <person name="Baxter L."/>
            <person name="Bensasson D."/>
            <person name="Beynon J.L."/>
            <person name="Chapman J."/>
            <person name="Damasceno C.M."/>
            <person name="Dorrance A.E."/>
            <person name="Dou D."/>
            <person name="Dickerman A.W."/>
            <person name="Dubchak I.L."/>
            <person name="Garbelotto M."/>
            <person name="Gijzen M."/>
            <person name="Gordon S.G."/>
            <person name="Govers F."/>
            <person name="Grunwald N.J."/>
            <person name="Huang W."/>
            <person name="Ivors K.L."/>
            <person name="Jones R.W."/>
            <person name="Kamoun S."/>
            <person name="Krampis K."/>
            <person name="Lamour K.H."/>
            <person name="Lee M.K."/>
            <person name="McDonald W.H."/>
            <person name="Medina M."/>
            <person name="Meijer H.J."/>
            <person name="Nordberg E.K."/>
            <person name="Maclean D.J."/>
            <person name="Ospina-Giraldo M.D."/>
            <person name="Morris P.F."/>
            <person name="Phuntumart V."/>
            <person name="Putnam N.H."/>
            <person name="Rash S."/>
            <person name="Rose J.K."/>
            <person name="Sakihama Y."/>
            <person name="Salamov A.A."/>
            <person name="Savidor A."/>
            <person name="Scheuring C.F."/>
            <person name="Smith B.M."/>
            <person name="Sobral B.W."/>
            <person name="Terry A."/>
            <person name="Torto-Alalibo T.A."/>
            <person name="Win J."/>
            <person name="Xu Z."/>
            <person name="Zhang H."/>
            <person name="Grigoriev I.V."/>
            <person name="Rokhsar D.S."/>
            <person name="Boore J.L."/>
        </authorList>
    </citation>
    <scope>NUCLEOTIDE SEQUENCE [LARGE SCALE GENOMIC DNA]</scope>
    <source>
        <strain evidence="2 3">P6497</strain>
    </source>
</reference>
<dbReference type="KEGG" id="psoj:PHYSODRAFT_529822"/>
<feature type="compositionally biased region" description="Basic and acidic residues" evidence="1">
    <location>
        <begin position="332"/>
        <end position="350"/>
    </location>
</feature>
<feature type="compositionally biased region" description="Polar residues" evidence="1">
    <location>
        <begin position="236"/>
        <end position="247"/>
    </location>
</feature>
<feature type="region of interest" description="Disordered" evidence="1">
    <location>
        <begin position="232"/>
        <end position="267"/>
    </location>
</feature>
<evidence type="ECO:0000313" key="3">
    <source>
        <dbReference type="Proteomes" id="UP000002640"/>
    </source>
</evidence>
<proteinExistence type="predicted"/>
<feature type="compositionally biased region" description="Basic and acidic residues" evidence="1">
    <location>
        <begin position="254"/>
        <end position="267"/>
    </location>
</feature>
<dbReference type="GeneID" id="20661415"/>
<evidence type="ECO:0000256" key="1">
    <source>
        <dbReference type="SAM" id="MobiDB-lite"/>
    </source>
</evidence>
<gene>
    <name evidence="2" type="ORF">PHYSODRAFT_529822</name>
</gene>
<organism evidence="2 3">
    <name type="scientific">Phytophthora sojae (strain P6497)</name>
    <name type="common">Soybean stem and root rot agent</name>
    <name type="synonym">Phytophthora megasperma f. sp. glycines</name>
    <dbReference type="NCBI Taxonomy" id="1094619"/>
    <lineage>
        <taxon>Eukaryota</taxon>
        <taxon>Sar</taxon>
        <taxon>Stramenopiles</taxon>
        <taxon>Oomycota</taxon>
        <taxon>Peronosporomycetes</taxon>
        <taxon>Peronosporales</taxon>
        <taxon>Peronosporaceae</taxon>
        <taxon>Phytophthora</taxon>
    </lineage>
</organism>